<evidence type="ECO:0000313" key="1">
    <source>
        <dbReference type="EMBL" id="CAD8121895.1"/>
    </source>
</evidence>
<accession>A0A8S1R2W3</accession>
<evidence type="ECO:0000313" key="2">
    <source>
        <dbReference type="Proteomes" id="UP000692954"/>
    </source>
</evidence>
<protein>
    <submittedName>
        <fullName evidence="1">Uncharacterized protein</fullName>
    </submittedName>
</protein>
<proteinExistence type="predicted"/>
<name>A0A8S1R2W3_9CILI</name>
<keyword evidence="2" id="KW-1185">Reference proteome</keyword>
<dbReference type="AlphaFoldDB" id="A0A8S1R2W3"/>
<dbReference type="Proteomes" id="UP000692954">
    <property type="component" value="Unassembled WGS sequence"/>
</dbReference>
<dbReference type="EMBL" id="CAJJDN010000135">
    <property type="protein sequence ID" value="CAD8121895.1"/>
    <property type="molecule type" value="Genomic_DNA"/>
</dbReference>
<reference evidence="1" key="1">
    <citation type="submission" date="2021-01" db="EMBL/GenBank/DDBJ databases">
        <authorList>
            <consortium name="Genoscope - CEA"/>
            <person name="William W."/>
        </authorList>
    </citation>
    <scope>NUCLEOTIDE SEQUENCE</scope>
</reference>
<gene>
    <name evidence="1" type="ORF">PSON_ATCC_30995.1.T1350037</name>
</gene>
<comment type="caution">
    <text evidence="1">The sequence shown here is derived from an EMBL/GenBank/DDBJ whole genome shotgun (WGS) entry which is preliminary data.</text>
</comment>
<organism evidence="1 2">
    <name type="scientific">Paramecium sonneborni</name>
    <dbReference type="NCBI Taxonomy" id="65129"/>
    <lineage>
        <taxon>Eukaryota</taxon>
        <taxon>Sar</taxon>
        <taxon>Alveolata</taxon>
        <taxon>Ciliophora</taxon>
        <taxon>Intramacronucleata</taxon>
        <taxon>Oligohymenophorea</taxon>
        <taxon>Peniculida</taxon>
        <taxon>Parameciidae</taxon>
        <taxon>Paramecium</taxon>
    </lineage>
</organism>
<sequence>MLKYNEMISQRLARMIIKLEIIKTEELNKKSQQLKLKKGKIGEEENNDLINKQIRLIRAVIKKTYKYLGIQKQLADNKKDLMEKQQKTYIKIIQEVNMMQEDSGLIMDPYYSEQRMKKRSTANMNQNMRQKSYKIREMISDLGQSSNKKKRDKWSEGYNNKYHTDFELFITLCEDISHNEYLYSFINYLKS</sequence>